<comment type="caution">
    <text evidence="6">The sequence shown here is derived from an EMBL/GenBank/DDBJ whole genome shotgun (WGS) entry which is preliminary data.</text>
</comment>
<accession>A0ABW9G9K5</accession>
<evidence type="ECO:0000256" key="2">
    <source>
        <dbReference type="ARBA" id="ARBA00008441"/>
    </source>
</evidence>
<evidence type="ECO:0000256" key="1">
    <source>
        <dbReference type="ARBA" id="ARBA00004418"/>
    </source>
</evidence>
<protein>
    <submittedName>
        <fullName evidence="6">Spy/CpxP family protein refolding chaperone</fullName>
    </submittedName>
</protein>
<sequence>MKTSLRLALTASALALLFSTASFAQGSTGQGPKGGKFQRGPAHCQIPGSFMNYLGQINLSQAQKAKIFDIRLEHAKHRPQQFGEYHNKAASKVRGEIRQMIFSENFDKQKFEHYIDTMHTQHQHQAQQSMQHRWVKRAEYIHKQLSVLTAEQRSKLQELVAKSPCPLINEGPIGPFGRAPIQP</sequence>
<dbReference type="Proteomes" id="UP001629953">
    <property type="component" value="Unassembled WGS sequence"/>
</dbReference>
<keyword evidence="3 5" id="KW-0732">Signal</keyword>
<dbReference type="Gene3D" id="1.20.120.1490">
    <property type="match status" value="1"/>
</dbReference>
<name>A0ABW9G9K5_9GAMM</name>
<proteinExistence type="inferred from homology"/>
<organism evidence="6 7">
    <name type="scientific">Celerinatantimonas yamalensis</name>
    <dbReference type="NCBI Taxonomy" id="559956"/>
    <lineage>
        <taxon>Bacteria</taxon>
        <taxon>Pseudomonadati</taxon>
        <taxon>Pseudomonadota</taxon>
        <taxon>Gammaproteobacteria</taxon>
        <taxon>Celerinatantimonadaceae</taxon>
        <taxon>Celerinatantimonas</taxon>
    </lineage>
</organism>
<keyword evidence="7" id="KW-1185">Reference proteome</keyword>
<evidence type="ECO:0000313" key="7">
    <source>
        <dbReference type="Proteomes" id="UP001629953"/>
    </source>
</evidence>
<reference evidence="6 7" key="1">
    <citation type="journal article" date="2013" name="Int. J. Syst. Evol. Microbiol.">
        <title>Celerinatantimonas yamalensis sp. nov., a cold-adapted diazotrophic bacterium from a cold permafrost brine.</title>
        <authorList>
            <person name="Shcherbakova V."/>
            <person name="Chuvilskaya N."/>
            <person name="Rivkina E."/>
            <person name="Demidov N."/>
            <person name="Uchaeva V."/>
            <person name="Suetin S."/>
            <person name="Suzina N."/>
            <person name="Gilichinsky D."/>
        </authorList>
    </citation>
    <scope>NUCLEOTIDE SEQUENCE [LARGE SCALE GENOMIC DNA]</scope>
    <source>
        <strain evidence="6 7">C7</strain>
    </source>
</reference>
<keyword evidence="4" id="KW-0574">Periplasm</keyword>
<comment type="subcellular location">
    <subcellularLocation>
        <location evidence="1">Periplasm</location>
    </subcellularLocation>
</comment>
<comment type="similarity">
    <text evidence="2">Belongs to the CpxP/Spy family.</text>
</comment>
<dbReference type="EMBL" id="JBEQCT010000006">
    <property type="protein sequence ID" value="MFM2485933.1"/>
    <property type="molecule type" value="Genomic_DNA"/>
</dbReference>
<evidence type="ECO:0000256" key="3">
    <source>
        <dbReference type="ARBA" id="ARBA00022729"/>
    </source>
</evidence>
<feature type="signal peptide" evidence="5">
    <location>
        <begin position="1"/>
        <end position="24"/>
    </location>
</feature>
<feature type="chain" id="PRO_5047228905" evidence="5">
    <location>
        <begin position="25"/>
        <end position="183"/>
    </location>
</feature>
<gene>
    <name evidence="6" type="ORF">ABUE30_12855</name>
</gene>
<dbReference type="RefSeq" id="WP_408624194.1">
    <property type="nucleotide sequence ID" value="NZ_JBEQCT010000006.1"/>
</dbReference>
<evidence type="ECO:0000256" key="5">
    <source>
        <dbReference type="SAM" id="SignalP"/>
    </source>
</evidence>
<dbReference type="Pfam" id="PF07813">
    <property type="entry name" value="LTXXQ"/>
    <property type="match status" value="1"/>
</dbReference>
<dbReference type="InterPro" id="IPR012899">
    <property type="entry name" value="LTXXQ"/>
</dbReference>
<evidence type="ECO:0000313" key="6">
    <source>
        <dbReference type="EMBL" id="MFM2485933.1"/>
    </source>
</evidence>
<dbReference type="PANTHER" id="PTHR38102">
    <property type="entry name" value="PERIPLASMIC CHAPERONE SPY"/>
    <property type="match status" value="1"/>
</dbReference>
<dbReference type="PANTHER" id="PTHR38102:SF1">
    <property type="entry name" value="PERIPLASMIC CHAPERONE SPY"/>
    <property type="match status" value="1"/>
</dbReference>
<dbReference type="InterPro" id="IPR052211">
    <property type="entry name" value="Cpx_auxiliary_protein"/>
</dbReference>
<evidence type="ECO:0000256" key="4">
    <source>
        <dbReference type="ARBA" id="ARBA00022764"/>
    </source>
</evidence>